<evidence type="ECO:0000313" key="3">
    <source>
        <dbReference type="Proteomes" id="UP000293331"/>
    </source>
</evidence>
<dbReference type="AlphaFoldDB" id="A0A4Q5LQ93"/>
<feature type="transmembrane region" description="Helical" evidence="1">
    <location>
        <begin position="148"/>
        <end position="170"/>
    </location>
</feature>
<accession>A0A4Q5LQ93</accession>
<dbReference type="Proteomes" id="UP000293331">
    <property type="component" value="Unassembled WGS sequence"/>
</dbReference>
<keyword evidence="1" id="KW-1133">Transmembrane helix</keyword>
<gene>
    <name evidence="2" type="ORF">EWM62_06615</name>
</gene>
<feature type="transmembrane region" description="Helical" evidence="1">
    <location>
        <begin position="411"/>
        <end position="431"/>
    </location>
</feature>
<protein>
    <recommendedName>
        <fullName evidence="4">Oligosaccharide repeat unit polymerase</fullName>
    </recommendedName>
</protein>
<comment type="caution">
    <text evidence="2">The sequence shown here is derived from an EMBL/GenBank/DDBJ whole genome shotgun (WGS) entry which is preliminary data.</text>
</comment>
<keyword evidence="1" id="KW-0472">Membrane</keyword>
<dbReference type="NCBIfam" id="NF046084">
    <property type="entry name" value="XrtY_assoc_Wzy"/>
    <property type="match status" value="1"/>
</dbReference>
<feature type="transmembrane region" description="Helical" evidence="1">
    <location>
        <begin position="225"/>
        <end position="242"/>
    </location>
</feature>
<feature type="transmembrane region" description="Helical" evidence="1">
    <location>
        <begin position="67"/>
        <end position="87"/>
    </location>
</feature>
<keyword evidence="1" id="KW-0812">Transmembrane</keyword>
<evidence type="ECO:0000313" key="2">
    <source>
        <dbReference type="EMBL" id="RYU91607.1"/>
    </source>
</evidence>
<feature type="transmembrane region" description="Helical" evidence="1">
    <location>
        <begin position="29"/>
        <end position="46"/>
    </location>
</feature>
<dbReference type="OrthoDB" id="735382at2"/>
<evidence type="ECO:0008006" key="4">
    <source>
        <dbReference type="Google" id="ProtNLM"/>
    </source>
</evidence>
<dbReference type="EMBL" id="SEWG01000002">
    <property type="protein sequence ID" value="RYU91607.1"/>
    <property type="molecule type" value="Genomic_DNA"/>
</dbReference>
<keyword evidence="3" id="KW-1185">Reference proteome</keyword>
<name>A0A4Q5LQ93_9SPHI</name>
<evidence type="ECO:0000256" key="1">
    <source>
        <dbReference type="SAM" id="Phobius"/>
    </source>
</evidence>
<feature type="transmembrane region" description="Helical" evidence="1">
    <location>
        <begin position="381"/>
        <end position="399"/>
    </location>
</feature>
<feature type="transmembrane region" description="Helical" evidence="1">
    <location>
        <begin position="249"/>
        <end position="265"/>
    </location>
</feature>
<feature type="transmembrane region" description="Helical" evidence="1">
    <location>
        <begin position="176"/>
        <end position="195"/>
    </location>
</feature>
<sequence>MANKQKLERYLVLYLPWLFASIFRADAVLSYMIAWLGSLLIFYISLTGWVKPLPQDRSFSEQLMRPLFIMQIIFAGFMCCTSIFYFLDILGYSDFQKTNSIILTDQTRLMFTAQCQRYYSLAHASFVTGILVFMKYPEEKKYYIEKEALANLLLRVAVISFPVSIAFLKIPGLSQFYYQLSSLSFIAGTLALAFAIPLNKSLNTIICTVLYLFNLYQAFHSGYKEPVIISIMVLGVFLYPNYKKIITVTFIPLLLAAFLLLPTYVTNFRQNAWSGDVDVEESSQLALDATLNNDNDDSNWSFFVYRLSEIDMFITFAQSTPQNVDYYGVKLLEQSLIAIVPRVFWPGKPVTEDLVMERVYDAGVANRLSNVSAKPAFVVDAYLSGGLIGIFIILFAYGATAQLISIKAEQLFGGYILGTALIFSGLFQIFWRGLSFEFLINSVFWSYITMIIIQKILLGTAFLKRI</sequence>
<feature type="transmembrane region" description="Helical" evidence="1">
    <location>
        <begin position="443"/>
        <end position="463"/>
    </location>
</feature>
<proteinExistence type="predicted"/>
<dbReference type="RefSeq" id="WP_129875864.1">
    <property type="nucleotide sequence ID" value="NZ_SEWG01000002.1"/>
</dbReference>
<organism evidence="2 3">
    <name type="scientific">Mucilaginibacter terrigena</name>
    <dbReference type="NCBI Taxonomy" id="2492395"/>
    <lineage>
        <taxon>Bacteria</taxon>
        <taxon>Pseudomonadati</taxon>
        <taxon>Bacteroidota</taxon>
        <taxon>Sphingobacteriia</taxon>
        <taxon>Sphingobacteriales</taxon>
        <taxon>Sphingobacteriaceae</taxon>
        <taxon>Mucilaginibacter</taxon>
    </lineage>
</organism>
<reference evidence="2 3" key="1">
    <citation type="submission" date="2019-02" db="EMBL/GenBank/DDBJ databases">
        <title>Bacterial novel species Mucilaginibacter sp. 17JY9-4 isolated from soil.</title>
        <authorList>
            <person name="Jung H.-Y."/>
        </authorList>
    </citation>
    <scope>NUCLEOTIDE SEQUENCE [LARGE SCALE GENOMIC DNA]</scope>
    <source>
        <strain evidence="2 3">17JY9-4</strain>
    </source>
</reference>
<feature type="transmembrane region" description="Helical" evidence="1">
    <location>
        <begin position="118"/>
        <end position="136"/>
    </location>
</feature>